<evidence type="ECO:0000313" key="2">
    <source>
        <dbReference type="Proteomes" id="UP000037035"/>
    </source>
</evidence>
<dbReference type="Proteomes" id="UP000037035">
    <property type="component" value="Unassembled WGS sequence"/>
</dbReference>
<evidence type="ECO:0000313" key="1">
    <source>
        <dbReference type="EMBL" id="KNZ48777.1"/>
    </source>
</evidence>
<sequence>MYVYGTKKGHIPMNFDNEDYILKSLGDFLLRIIPWFNKHNFEKIVLNKLPIDTQLIPRKKKSDPIPQKPLLKQMLLADCHRRACRHSGHNISFSVFQGTRHQAILDNINYIQNVKEMTTVIKGEAFVGQAESLMNTI</sequence>
<comment type="caution">
    <text evidence="1">The sequence shown here is derived from an EMBL/GenBank/DDBJ whole genome shotgun (WGS) entry which is preliminary data.</text>
</comment>
<keyword evidence="2" id="KW-1185">Reference proteome</keyword>
<dbReference type="VEuPathDB" id="FungiDB:VP01_541g12"/>
<protein>
    <submittedName>
        <fullName evidence="1">Uncharacterized protein</fullName>
    </submittedName>
</protein>
<reference evidence="1 2" key="1">
    <citation type="submission" date="2015-08" db="EMBL/GenBank/DDBJ databases">
        <title>Next Generation Sequencing and Analysis of the Genome of Puccinia sorghi L Schw, the Causal Agent of Maize Common Rust.</title>
        <authorList>
            <person name="Rochi L."/>
            <person name="Burguener G."/>
            <person name="Darino M."/>
            <person name="Turjanski A."/>
            <person name="Kreff E."/>
            <person name="Dieguez M.J."/>
            <person name="Sacco F."/>
        </authorList>
    </citation>
    <scope>NUCLEOTIDE SEQUENCE [LARGE SCALE GENOMIC DNA]</scope>
    <source>
        <strain evidence="1 2">RO10H11247</strain>
    </source>
</reference>
<proteinExistence type="predicted"/>
<dbReference type="EMBL" id="LAVV01010631">
    <property type="protein sequence ID" value="KNZ48777.1"/>
    <property type="molecule type" value="Genomic_DNA"/>
</dbReference>
<dbReference type="AlphaFoldDB" id="A0A0L6UKH6"/>
<gene>
    <name evidence="1" type="ORF">VP01_541g12</name>
</gene>
<name>A0A0L6UKH6_9BASI</name>
<accession>A0A0L6UKH6</accession>
<organism evidence="1 2">
    <name type="scientific">Puccinia sorghi</name>
    <dbReference type="NCBI Taxonomy" id="27349"/>
    <lineage>
        <taxon>Eukaryota</taxon>
        <taxon>Fungi</taxon>
        <taxon>Dikarya</taxon>
        <taxon>Basidiomycota</taxon>
        <taxon>Pucciniomycotina</taxon>
        <taxon>Pucciniomycetes</taxon>
        <taxon>Pucciniales</taxon>
        <taxon>Pucciniaceae</taxon>
        <taxon>Puccinia</taxon>
    </lineage>
</organism>